<sequence length="173" mass="18998">MRVSRVCLQSPFSSSPSSSRQPSSSGPPLAPRSSSAALREASVRRCTRPEQRWVREVMAGGGKRAKTRRRERDLMTAQESGEGTTTTLTSALSSPRLRPARRTHEERASTVAREAEIAETSVPPYSSRASRLLPLSIWRRELMLAKDVATADRKKKHRKGPRVGGDYTGIGVG</sequence>
<gene>
    <name evidence="2" type="ORF">CIB84_012381</name>
</gene>
<feature type="compositionally biased region" description="Low complexity" evidence="1">
    <location>
        <begin position="10"/>
        <end position="27"/>
    </location>
</feature>
<reference evidence="2 3" key="1">
    <citation type="submission" date="2018-01" db="EMBL/GenBank/DDBJ databases">
        <title>Comparison of the Chinese Bamboo Partridge and Red Junglefowl genome sequences highlights the importance of demography in genome evolution.</title>
        <authorList>
            <person name="Tiley G.P."/>
            <person name="Kimball R.T."/>
            <person name="Braun E.L."/>
            <person name="Burleigh J.G."/>
        </authorList>
    </citation>
    <scope>NUCLEOTIDE SEQUENCE [LARGE SCALE GENOMIC DNA]</scope>
    <source>
        <strain evidence="2">RTK389</strain>
        <tissue evidence="2">Blood</tissue>
    </source>
</reference>
<feature type="compositionally biased region" description="Basic and acidic residues" evidence="1">
    <location>
        <begin position="102"/>
        <end position="116"/>
    </location>
</feature>
<evidence type="ECO:0000313" key="2">
    <source>
        <dbReference type="EMBL" id="POI23871.1"/>
    </source>
</evidence>
<feature type="region of interest" description="Disordered" evidence="1">
    <location>
        <begin position="148"/>
        <end position="173"/>
    </location>
</feature>
<feature type="compositionally biased region" description="Low complexity" evidence="1">
    <location>
        <begin position="79"/>
        <end position="94"/>
    </location>
</feature>
<comment type="caution">
    <text evidence="2">The sequence shown here is derived from an EMBL/GenBank/DDBJ whole genome shotgun (WGS) entry which is preliminary data.</text>
</comment>
<proteinExistence type="predicted"/>
<feature type="region of interest" description="Disordered" evidence="1">
    <location>
        <begin position="1"/>
        <end position="126"/>
    </location>
</feature>
<dbReference type="EMBL" id="PPHD01045562">
    <property type="protein sequence ID" value="POI23871.1"/>
    <property type="molecule type" value="Genomic_DNA"/>
</dbReference>
<dbReference type="Proteomes" id="UP000237246">
    <property type="component" value="Unassembled WGS sequence"/>
</dbReference>
<feature type="compositionally biased region" description="Basic and acidic residues" evidence="1">
    <location>
        <begin position="41"/>
        <end position="55"/>
    </location>
</feature>
<evidence type="ECO:0000256" key="1">
    <source>
        <dbReference type="SAM" id="MobiDB-lite"/>
    </source>
</evidence>
<accession>A0A2P4SIC8</accession>
<name>A0A2P4SIC8_BAMTH</name>
<feature type="compositionally biased region" description="Gly residues" evidence="1">
    <location>
        <begin position="162"/>
        <end position="173"/>
    </location>
</feature>
<dbReference type="AlphaFoldDB" id="A0A2P4SIC8"/>
<evidence type="ECO:0000313" key="3">
    <source>
        <dbReference type="Proteomes" id="UP000237246"/>
    </source>
</evidence>
<keyword evidence="3" id="KW-1185">Reference proteome</keyword>
<organism evidence="2 3">
    <name type="scientific">Bambusicola thoracicus</name>
    <name type="common">Chinese bamboo-partridge</name>
    <name type="synonym">Perdix thoracica</name>
    <dbReference type="NCBI Taxonomy" id="9083"/>
    <lineage>
        <taxon>Eukaryota</taxon>
        <taxon>Metazoa</taxon>
        <taxon>Chordata</taxon>
        <taxon>Craniata</taxon>
        <taxon>Vertebrata</taxon>
        <taxon>Euteleostomi</taxon>
        <taxon>Archelosauria</taxon>
        <taxon>Archosauria</taxon>
        <taxon>Dinosauria</taxon>
        <taxon>Saurischia</taxon>
        <taxon>Theropoda</taxon>
        <taxon>Coelurosauria</taxon>
        <taxon>Aves</taxon>
        <taxon>Neognathae</taxon>
        <taxon>Galloanserae</taxon>
        <taxon>Galliformes</taxon>
        <taxon>Phasianidae</taxon>
        <taxon>Perdicinae</taxon>
        <taxon>Bambusicola</taxon>
    </lineage>
</organism>
<protein>
    <submittedName>
        <fullName evidence="2">Uncharacterized protein</fullName>
    </submittedName>
</protein>